<proteinExistence type="inferred from homology"/>
<keyword evidence="6" id="KW-0456">Lyase</keyword>
<comment type="similarity">
    <text evidence="1">Belongs to the type-1 OGG1 family.</text>
</comment>
<evidence type="ECO:0000256" key="5">
    <source>
        <dbReference type="ARBA" id="ARBA00023204"/>
    </source>
</evidence>
<evidence type="ECO:0000256" key="4">
    <source>
        <dbReference type="ARBA" id="ARBA00022801"/>
    </source>
</evidence>
<dbReference type="InterPro" id="IPR011257">
    <property type="entry name" value="DNA_glycosylase"/>
</dbReference>
<evidence type="ECO:0000256" key="9">
    <source>
        <dbReference type="ARBA" id="ARBA00044632"/>
    </source>
</evidence>
<evidence type="ECO:0000256" key="8">
    <source>
        <dbReference type="ARBA" id="ARBA00023295"/>
    </source>
</evidence>
<dbReference type="InterPro" id="IPR003265">
    <property type="entry name" value="HhH-GPD_domain"/>
</dbReference>
<evidence type="ECO:0000256" key="1">
    <source>
        <dbReference type="ARBA" id="ARBA00010679"/>
    </source>
</evidence>
<dbReference type="RefSeq" id="WP_349214231.1">
    <property type="nucleotide sequence ID" value="NZ_JBBMFA010000033.1"/>
</dbReference>
<dbReference type="InterPro" id="IPR012904">
    <property type="entry name" value="OGG_N"/>
</dbReference>
<dbReference type="InterPro" id="IPR023170">
    <property type="entry name" value="HhH_base_excis_C"/>
</dbReference>
<dbReference type="EMBL" id="JBBMFA010000033">
    <property type="protein sequence ID" value="MEQ2519020.1"/>
    <property type="molecule type" value="Genomic_DNA"/>
</dbReference>
<dbReference type="CDD" id="cd00056">
    <property type="entry name" value="ENDO3c"/>
    <property type="match status" value="1"/>
</dbReference>
<evidence type="ECO:0000256" key="2">
    <source>
        <dbReference type="ARBA" id="ARBA00012720"/>
    </source>
</evidence>
<evidence type="ECO:0000256" key="3">
    <source>
        <dbReference type="ARBA" id="ARBA00022763"/>
    </source>
</evidence>
<accession>A0ABV1GB34</accession>
<evidence type="ECO:0000256" key="7">
    <source>
        <dbReference type="ARBA" id="ARBA00023268"/>
    </source>
</evidence>
<feature type="domain" description="HhH-GPD" evidence="10">
    <location>
        <begin position="112"/>
        <end position="253"/>
    </location>
</feature>
<keyword evidence="4" id="KW-0378">Hydrolase</keyword>
<evidence type="ECO:0000313" key="11">
    <source>
        <dbReference type="EMBL" id="MEQ2519020.1"/>
    </source>
</evidence>
<dbReference type="Gene3D" id="1.10.1670.10">
    <property type="entry name" value="Helix-hairpin-Helix base-excision DNA repair enzymes (C-terminal)"/>
    <property type="match status" value="1"/>
</dbReference>
<keyword evidence="12" id="KW-1185">Reference proteome</keyword>
<name>A0ABV1GB34_9FIRM</name>
<dbReference type="PANTHER" id="PTHR10242:SF2">
    <property type="entry name" value="N-GLYCOSYLASE_DNA LYASE"/>
    <property type="match status" value="1"/>
</dbReference>
<dbReference type="SUPFAM" id="SSF48150">
    <property type="entry name" value="DNA-glycosylase"/>
    <property type="match status" value="1"/>
</dbReference>
<organism evidence="11 12">
    <name type="scientific">Ruthenibacterium intestinale</name>
    <dbReference type="NCBI Taxonomy" id="3133163"/>
    <lineage>
        <taxon>Bacteria</taxon>
        <taxon>Bacillati</taxon>
        <taxon>Bacillota</taxon>
        <taxon>Clostridia</taxon>
        <taxon>Eubacteriales</taxon>
        <taxon>Oscillospiraceae</taxon>
        <taxon>Ruthenibacterium</taxon>
    </lineage>
</organism>
<sequence>MVRRKIPRCDLRQIYDSGQCFRWQPQEDGSFVIPACGRTVRVAQQGDQFEFQCTSEEFERVWSTYFDLETDYEEIVHRVDPADAYLTKAVQYGFGLRILRQDVWEMIVTFLLSQNSNIPRIRKNLRDLCALTDGQVPTPQQLAARSEAELRALGVGYRARYLLGAGAFFSQYSPDDLYALSYSEAHEMLRKCPGIGPKVADCICLFGLHHVDAFPIDTHIRQILKAYYPNGFPLERYRGCAGILQQYMFYYDLRPVNCQTKCNRN</sequence>
<dbReference type="SUPFAM" id="SSF55945">
    <property type="entry name" value="TATA-box binding protein-like"/>
    <property type="match status" value="1"/>
</dbReference>
<dbReference type="EC" id="4.2.99.18" evidence="2"/>
<keyword evidence="7" id="KW-0511">Multifunctional enzyme</keyword>
<dbReference type="Proteomes" id="UP001477672">
    <property type="component" value="Unassembled WGS sequence"/>
</dbReference>
<dbReference type="Pfam" id="PF07934">
    <property type="entry name" value="OGG_N"/>
    <property type="match status" value="1"/>
</dbReference>
<gene>
    <name evidence="11" type="ORF">WMO24_00990</name>
</gene>
<comment type="caution">
    <text evidence="11">The sequence shown here is derived from an EMBL/GenBank/DDBJ whole genome shotgun (WGS) entry which is preliminary data.</text>
</comment>
<dbReference type="Pfam" id="PF00730">
    <property type="entry name" value="HhH-GPD"/>
    <property type="match status" value="1"/>
</dbReference>
<evidence type="ECO:0000259" key="10">
    <source>
        <dbReference type="SMART" id="SM00478"/>
    </source>
</evidence>
<keyword evidence="8" id="KW-0326">Glycosidase</keyword>
<dbReference type="PANTHER" id="PTHR10242">
    <property type="entry name" value="8-OXOGUANINE DNA GLYCOSYLASE"/>
    <property type="match status" value="1"/>
</dbReference>
<dbReference type="Gene3D" id="3.30.310.260">
    <property type="match status" value="1"/>
</dbReference>
<comment type="catalytic activity">
    <reaction evidence="9">
        <text>2'-deoxyribonucleotide-(2'-deoxyribose 5'-phosphate)-2'-deoxyribonucleotide-DNA = a 3'-end 2'-deoxyribonucleotide-(2,3-dehydro-2,3-deoxyribose 5'-phosphate)-DNA + a 5'-end 5'-phospho-2'-deoxyribonucleoside-DNA + H(+)</text>
        <dbReference type="Rhea" id="RHEA:66592"/>
        <dbReference type="Rhea" id="RHEA-COMP:13180"/>
        <dbReference type="Rhea" id="RHEA-COMP:16897"/>
        <dbReference type="Rhea" id="RHEA-COMP:17067"/>
        <dbReference type="ChEBI" id="CHEBI:15378"/>
        <dbReference type="ChEBI" id="CHEBI:136412"/>
        <dbReference type="ChEBI" id="CHEBI:157695"/>
        <dbReference type="ChEBI" id="CHEBI:167181"/>
        <dbReference type="EC" id="4.2.99.18"/>
    </reaction>
</comment>
<keyword evidence="3" id="KW-0227">DNA damage</keyword>
<keyword evidence="5" id="KW-0234">DNA repair</keyword>
<evidence type="ECO:0000256" key="6">
    <source>
        <dbReference type="ARBA" id="ARBA00023239"/>
    </source>
</evidence>
<evidence type="ECO:0000313" key="12">
    <source>
        <dbReference type="Proteomes" id="UP001477672"/>
    </source>
</evidence>
<dbReference type="Gene3D" id="1.10.340.30">
    <property type="entry name" value="Hypothetical protein, domain 2"/>
    <property type="match status" value="1"/>
</dbReference>
<protein>
    <recommendedName>
        <fullName evidence="2">DNA-(apurinic or apyrimidinic site) lyase</fullName>
        <ecNumber evidence="2">4.2.99.18</ecNumber>
    </recommendedName>
</protein>
<dbReference type="SMART" id="SM00478">
    <property type="entry name" value="ENDO3c"/>
    <property type="match status" value="1"/>
</dbReference>
<dbReference type="InterPro" id="IPR052054">
    <property type="entry name" value="Oxidative_DNA_repair_enzyme"/>
</dbReference>
<reference evidence="11 12" key="1">
    <citation type="submission" date="2024-03" db="EMBL/GenBank/DDBJ databases">
        <title>Human intestinal bacterial collection.</title>
        <authorList>
            <person name="Pauvert C."/>
            <person name="Hitch T.C.A."/>
            <person name="Clavel T."/>
        </authorList>
    </citation>
    <scope>NUCLEOTIDE SEQUENCE [LARGE SCALE GENOMIC DNA]</scope>
    <source>
        <strain evidence="11 12">CLA-JM-H11</strain>
    </source>
</reference>